<dbReference type="PANTHER" id="PTHR37326:SF1">
    <property type="entry name" value="BLL3975 PROTEIN"/>
    <property type="match status" value="1"/>
</dbReference>
<reference evidence="8" key="1">
    <citation type="journal article" date="2019" name="Int. J. Syst. Evol. Microbiol.">
        <title>The Global Catalogue of Microorganisms (GCM) 10K type strain sequencing project: providing services to taxonomists for standard genome sequencing and annotation.</title>
        <authorList>
            <consortium name="The Broad Institute Genomics Platform"/>
            <consortium name="The Broad Institute Genome Sequencing Center for Infectious Disease"/>
            <person name="Wu L."/>
            <person name="Ma J."/>
        </authorList>
    </citation>
    <scope>NUCLEOTIDE SEQUENCE [LARGE SCALE GENOMIC DNA]</scope>
    <source>
        <strain evidence="8">KCTC 52366</strain>
    </source>
</reference>
<keyword evidence="2" id="KW-0479">Metal-binding</keyword>
<organism evidence="7 8">
    <name type="scientific">Psychromarinibacter halotolerans</name>
    <dbReference type="NCBI Taxonomy" id="1775175"/>
    <lineage>
        <taxon>Bacteria</taxon>
        <taxon>Pseudomonadati</taxon>
        <taxon>Pseudomonadota</taxon>
        <taxon>Alphaproteobacteria</taxon>
        <taxon>Rhodobacterales</taxon>
        <taxon>Paracoccaceae</taxon>
        <taxon>Psychromarinibacter</taxon>
    </lineage>
</organism>
<dbReference type="Pfam" id="PF24827">
    <property type="entry name" value="AstE_AspA_cat"/>
    <property type="match status" value="1"/>
</dbReference>
<dbReference type="InterPro" id="IPR043795">
    <property type="entry name" value="N-alpha-Ac-DABA-like"/>
</dbReference>
<dbReference type="InterPro" id="IPR055438">
    <property type="entry name" value="AstE_AspA_cat"/>
</dbReference>
<dbReference type="Proteomes" id="UP001595632">
    <property type="component" value="Unassembled WGS sequence"/>
</dbReference>
<dbReference type="SUPFAM" id="SSF53187">
    <property type="entry name" value="Zn-dependent exopeptidases"/>
    <property type="match status" value="1"/>
</dbReference>
<feature type="region of interest" description="Disordered" evidence="5">
    <location>
        <begin position="1"/>
        <end position="21"/>
    </location>
</feature>
<evidence type="ECO:0000259" key="6">
    <source>
        <dbReference type="Pfam" id="PF24827"/>
    </source>
</evidence>
<sequence length="337" mass="35537">MAISTSVDFQQDGRQTGHLRLPHSTHRSAYGHIRIPIACLRNGDGPSLLVVAGNHGDEYEGHIAARRLVQSLDLGRLRGRIIVLPSANHPALMAGQRTSPLDDGNLNRCFPGDPDGTPTRQIADYIENELMPQSTHAIDLHSGGSSLDYVPSGVGNMQPGDTPRNRAVIGMLDAFGAPTSFVSATTSGAPQSFASAAIRQGVTAIGTEAGGAGRTSRAALDLVEAGLMRLLAHLGMLRDTPAPADSATRLMQVGGADYFVFAGTRGIFEPLVEPGATVTAGQPAARIHDPLTGWTEPETVCFERDGFVLCRRSLGHAEPGDCLYHLGTELARPSDAP</sequence>
<comment type="caution">
    <text evidence="7">The sequence shown here is derived from an EMBL/GenBank/DDBJ whole genome shotgun (WGS) entry which is preliminary data.</text>
</comment>
<evidence type="ECO:0000256" key="3">
    <source>
        <dbReference type="ARBA" id="ARBA00022801"/>
    </source>
</evidence>
<dbReference type="RefSeq" id="WP_275634707.1">
    <property type="nucleotide sequence ID" value="NZ_JARGYD010000011.1"/>
</dbReference>
<dbReference type="InterPro" id="IPR053138">
    <property type="entry name" value="N-alpha-Ac-DABA_deacetylase"/>
</dbReference>
<protein>
    <submittedName>
        <fullName evidence="7">Succinylglutamate desuccinylase/aspartoacylase family protein</fullName>
    </submittedName>
</protein>
<dbReference type="PANTHER" id="PTHR37326">
    <property type="entry name" value="BLL3975 PROTEIN"/>
    <property type="match status" value="1"/>
</dbReference>
<keyword evidence="8" id="KW-1185">Reference proteome</keyword>
<feature type="compositionally biased region" description="Polar residues" evidence="5">
    <location>
        <begin position="1"/>
        <end position="14"/>
    </location>
</feature>
<keyword evidence="4" id="KW-0862">Zinc</keyword>
<dbReference type="PIRSF" id="PIRSF039012">
    <property type="entry name" value="ASP"/>
    <property type="match status" value="1"/>
</dbReference>
<comment type="cofactor">
    <cofactor evidence="1">
        <name>Zn(2+)</name>
        <dbReference type="ChEBI" id="CHEBI:29105"/>
    </cofactor>
</comment>
<proteinExistence type="predicted"/>
<evidence type="ECO:0000256" key="2">
    <source>
        <dbReference type="ARBA" id="ARBA00022723"/>
    </source>
</evidence>
<dbReference type="EMBL" id="JBHRTB010000010">
    <property type="protein sequence ID" value="MFC3144321.1"/>
    <property type="molecule type" value="Genomic_DNA"/>
</dbReference>
<evidence type="ECO:0000313" key="7">
    <source>
        <dbReference type="EMBL" id="MFC3144321.1"/>
    </source>
</evidence>
<gene>
    <name evidence="7" type="ORF">ACFOGP_16480</name>
</gene>
<dbReference type="Gene3D" id="3.40.630.10">
    <property type="entry name" value="Zn peptidases"/>
    <property type="match status" value="1"/>
</dbReference>
<dbReference type="CDD" id="cd06252">
    <property type="entry name" value="M14_ASTE_ASPA-like"/>
    <property type="match status" value="1"/>
</dbReference>
<keyword evidence="3" id="KW-0378">Hydrolase</keyword>
<evidence type="ECO:0000256" key="5">
    <source>
        <dbReference type="SAM" id="MobiDB-lite"/>
    </source>
</evidence>
<accession>A0ABV7GVC2</accession>
<feature type="domain" description="Succinylglutamate desuccinylase/Aspartoacylase catalytic" evidence="6">
    <location>
        <begin position="44"/>
        <end position="234"/>
    </location>
</feature>
<name>A0ABV7GVC2_9RHOB</name>
<evidence type="ECO:0000313" key="8">
    <source>
        <dbReference type="Proteomes" id="UP001595632"/>
    </source>
</evidence>
<evidence type="ECO:0000256" key="4">
    <source>
        <dbReference type="ARBA" id="ARBA00022833"/>
    </source>
</evidence>
<evidence type="ECO:0000256" key="1">
    <source>
        <dbReference type="ARBA" id="ARBA00001947"/>
    </source>
</evidence>